<evidence type="ECO:0000313" key="3">
    <source>
        <dbReference type="Proteomes" id="UP000515292"/>
    </source>
</evidence>
<keyword evidence="3" id="KW-1185">Reference proteome</keyword>
<evidence type="ECO:0000259" key="1">
    <source>
        <dbReference type="Pfam" id="PF01850"/>
    </source>
</evidence>
<proteinExistence type="predicted"/>
<dbReference type="Pfam" id="PF01850">
    <property type="entry name" value="PIN"/>
    <property type="match status" value="1"/>
</dbReference>
<reference evidence="2 3" key="1">
    <citation type="submission" date="2020-07" db="EMBL/GenBank/DDBJ databases">
        <title>Complete genome sequence for Sandaracinobacter sp. M6.</title>
        <authorList>
            <person name="Tang Y."/>
            <person name="Liu Q."/>
            <person name="Guo Z."/>
            <person name="Lei P."/>
            <person name="Huang B."/>
        </authorList>
    </citation>
    <scope>NUCLEOTIDE SEQUENCE [LARGE SCALE GENOMIC DNA]</scope>
    <source>
        <strain evidence="2 3">M6</strain>
    </source>
</reference>
<sequence length="151" mass="15670">MTVPLALLDSNVIVASVAAMHEDHAASVALFERYPANSFAVAAHSYAETYVTLTKRGTRAPFGWDAQDAWAALEAVAAATRLVGLSAAGGLDGVRLYAGQGNVGARLHDWLIGQSAVLARIPAIVTWNAGPMAALFPGLRVETPAGFVGGR</sequence>
<dbReference type="EMBL" id="CP059851">
    <property type="protein sequence ID" value="QMW22519.1"/>
    <property type="molecule type" value="Genomic_DNA"/>
</dbReference>
<name>A0A7G5IGM7_9SPHN</name>
<dbReference type="InterPro" id="IPR002716">
    <property type="entry name" value="PIN_dom"/>
</dbReference>
<feature type="domain" description="PIN" evidence="1">
    <location>
        <begin position="7"/>
        <end position="126"/>
    </location>
</feature>
<dbReference type="Proteomes" id="UP000515292">
    <property type="component" value="Chromosome"/>
</dbReference>
<evidence type="ECO:0000313" key="2">
    <source>
        <dbReference type="EMBL" id="QMW22519.1"/>
    </source>
</evidence>
<dbReference type="AlphaFoldDB" id="A0A7G5IGM7"/>
<organism evidence="2 3">
    <name type="scientific">Sandaracinobacteroides saxicola</name>
    <dbReference type="NCBI Taxonomy" id="2759707"/>
    <lineage>
        <taxon>Bacteria</taxon>
        <taxon>Pseudomonadati</taxon>
        <taxon>Pseudomonadota</taxon>
        <taxon>Alphaproteobacteria</taxon>
        <taxon>Sphingomonadales</taxon>
        <taxon>Sphingosinicellaceae</taxon>
        <taxon>Sandaracinobacteroides</taxon>
    </lineage>
</organism>
<accession>A0A7G5IGM7</accession>
<dbReference type="InterPro" id="IPR029060">
    <property type="entry name" value="PIN-like_dom_sf"/>
</dbReference>
<protein>
    <submittedName>
        <fullName evidence="2">PIN domain-containing protein</fullName>
    </submittedName>
</protein>
<dbReference type="KEGG" id="sand:H3309_14465"/>
<dbReference type="SUPFAM" id="SSF88723">
    <property type="entry name" value="PIN domain-like"/>
    <property type="match status" value="1"/>
</dbReference>
<gene>
    <name evidence="2" type="ORF">H3309_14465</name>
</gene>